<dbReference type="RefSeq" id="WP_343956735.1">
    <property type="nucleotide sequence ID" value="NZ_BAAAMN010000018.1"/>
</dbReference>
<proteinExistence type="predicted"/>
<keyword evidence="1" id="KW-0238">DNA-binding</keyword>
<dbReference type="InterPro" id="IPR000551">
    <property type="entry name" value="MerR-type_HTH_dom"/>
</dbReference>
<dbReference type="Pfam" id="PF13411">
    <property type="entry name" value="MerR_1"/>
    <property type="match status" value="1"/>
</dbReference>
<dbReference type="InterPro" id="IPR009061">
    <property type="entry name" value="DNA-bd_dom_put_sf"/>
</dbReference>
<comment type="caution">
    <text evidence="3">The sequence shown here is derived from an EMBL/GenBank/DDBJ whole genome shotgun (WGS) entry which is preliminary data.</text>
</comment>
<sequence>MRNSERFEKSDEHRAVYTISVAAEIVGAGVQTLRMYETRGLVDPARTEGGTRRYSRSDIERLSRVTALIDSGLNLAGVEMVLNLQDENARLRAQWKEQT</sequence>
<dbReference type="PANTHER" id="PTHR30204:SF58">
    <property type="entry name" value="HTH-TYPE TRANSCRIPTIONAL REGULATOR YFMP"/>
    <property type="match status" value="1"/>
</dbReference>
<dbReference type="PRINTS" id="PR00040">
    <property type="entry name" value="HTHMERR"/>
</dbReference>
<dbReference type="Proteomes" id="UP001501461">
    <property type="component" value="Unassembled WGS sequence"/>
</dbReference>
<organism evidence="3 4">
    <name type="scientific">Yaniella flava</name>
    <dbReference type="NCBI Taxonomy" id="287930"/>
    <lineage>
        <taxon>Bacteria</taxon>
        <taxon>Bacillati</taxon>
        <taxon>Actinomycetota</taxon>
        <taxon>Actinomycetes</taxon>
        <taxon>Micrococcales</taxon>
        <taxon>Micrococcaceae</taxon>
        <taxon>Yaniella</taxon>
    </lineage>
</organism>
<feature type="domain" description="HTH merR-type" evidence="2">
    <location>
        <begin position="16"/>
        <end position="84"/>
    </location>
</feature>
<evidence type="ECO:0000313" key="4">
    <source>
        <dbReference type="Proteomes" id="UP001501461"/>
    </source>
</evidence>
<dbReference type="SMART" id="SM00422">
    <property type="entry name" value="HTH_MERR"/>
    <property type="match status" value="1"/>
</dbReference>
<accession>A0ABN2UCT6</accession>
<dbReference type="InterPro" id="IPR047057">
    <property type="entry name" value="MerR_fam"/>
</dbReference>
<protein>
    <submittedName>
        <fullName evidence="3">MerR family transcriptional regulator</fullName>
    </submittedName>
</protein>
<dbReference type="Gene3D" id="1.10.1660.10">
    <property type="match status" value="1"/>
</dbReference>
<evidence type="ECO:0000313" key="3">
    <source>
        <dbReference type="EMBL" id="GAA2033320.1"/>
    </source>
</evidence>
<evidence type="ECO:0000256" key="1">
    <source>
        <dbReference type="ARBA" id="ARBA00023125"/>
    </source>
</evidence>
<gene>
    <name evidence="3" type="ORF">GCM10009720_12240</name>
</gene>
<evidence type="ECO:0000259" key="2">
    <source>
        <dbReference type="PROSITE" id="PS50937"/>
    </source>
</evidence>
<keyword evidence="4" id="KW-1185">Reference proteome</keyword>
<name>A0ABN2UCT6_9MICC</name>
<dbReference type="EMBL" id="BAAAMN010000018">
    <property type="protein sequence ID" value="GAA2033320.1"/>
    <property type="molecule type" value="Genomic_DNA"/>
</dbReference>
<dbReference type="PROSITE" id="PS50937">
    <property type="entry name" value="HTH_MERR_2"/>
    <property type="match status" value="1"/>
</dbReference>
<dbReference type="SUPFAM" id="SSF46955">
    <property type="entry name" value="Putative DNA-binding domain"/>
    <property type="match status" value="1"/>
</dbReference>
<reference evidence="3 4" key="1">
    <citation type="journal article" date="2019" name="Int. J. Syst. Evol. Microbiol.">
        <title>The Global Catalogue of Microorganisms (GCM) 10K type strain sequencing project: providing services to taxonomists for standard genome sequencing and annotation.</title>
        <authorList>
            <consortium name="The Broad Institute Genomics Platform"/>
            <consortium name="The Broad Institute Genome Sequencing Center for Infectious Disease"/>
            <person name="Wu L."/>
            <person name="Ma J."/>
        </authorList>
    </citation>
    <scope>NUCLEOTIDE SEQUENCE [LARGE SCALE GENOMIC DNA]</scope>
    <source>
        <strain evidence="3 4">JCM 13595</strain>
    </source>
</reference>
<dbReference type="PANTHER" id="PTHR30204">
    <property type="entry name" value="REDOX-CYCLING DRUG-SENSING TRANSCRIPTIONAL ACTIVATOR SOXR"/>
    <property type="match status" value="1"/>
</dbReference>